<dbReference type="RefSeq" id="WP_130094688.1">
    <property type="nucleotide sequence ID" value="NZ_SETE01000006.1"/>
</dbReference>
<reference evidence="7 8" key="1">
    <citation type="submission" date="2019-02" db="EMBL/GenBank/DDBJ databases">
        <title>Genome sequence of the sea-ice species Brumimicrobium glaciale.</title>
        <authorList>
            <person name="Bowman J.P."/>
        </authorList>
    </citation>
    <scope>NUCLEOTIDE SEQUENCE [LARGE SCALE GENOMIC DNA]</scope>
    <source>
        <strain evidence="7 8">IC156</strain>
    </source>
</reference>
<dbReference type="InterPro" id="IPR027278">
    <property type="entry name" value="ACCD_DCysDesulf"/>
</dbReference>
<evidence type="ECO:0000259" key="6">
    <source>
        <dbReference type="Pfam" id="PF00291"/>
    </source>
</evidence>
<dbReference type="SUPFAM" id="SSF53686">
    <property type="entry name" value="Tryptophan synthase beta subunit-like PLP-dependent enzymes"/>
    <property type="match status" value="1"/>
</dbReference>
<comment type="similarity">
    <text evidence="2">Belongs to the ACC deaminase/D-cysteine desulfhydrase family.</text>
</comment>
<dbReference type="OrthoDB" id="9801249at2"/>
<dbReference type="PANTHER" id="PTHR43780:SF2">
    <property type="entry name" value="1-AMINOCYCLOPROPANE-1-CARBOXYLATE DEAMINASE-RELATED"/>
    <property type="match status" value="1"/>
</dbReference>
<keyword evidence="8" id="KW-1185">Reference proteome</keyword>
<dbReference type="Pfam" id="PF00291">
    <property type="entry name" value="PALP"/>
    <property type="match status" value="1"/>
</dbReference>
<evidence type="ECO:0000313" key="7">
    <source>
        <dbReference type="EMBL" id="RYM32589.1"/>
    </source>
</evidence>
<dbReference type="Gene3D" id="3.40.50.1100">
    <property type="match status" value="2"/>
</dbReference>
<dbReference type="InterPro" id="IPR001926">
    <property type="entry name" value="TrpB-like_PALP"/>
</dbReference>
<feature type="active site" description="Nucleophile" evidence="4">
    <location>
        <position position="67"/>
    </location>
</feature>
<comment type="caution">
    <text evidence="7">The sequence shown here is derived from an EMBL/GenBank/DDBJ whole genome shotgun (WGS) entry which is preliminary data.</text>
</comment>
<gene>
    <name evidence="7" type="ORF">ERX46_15100</name>
</gene>
<evidence type="ECO:0000256" key="2">
    <source>
        <dbReference type="ARBA" id="ARBA00008639"/>
    </source>
</evidence>
<name>A0A4Q4KL84_9FLAO</name>
<dbReference type="PANTHER" id="PTHR43780">
    <property type="entry name" value="1-AMINOCYCLOPROPANE-1-CARBOXYLATE DEAMINASE-RELATED"/>
    <property type="match status" value="1"/>
</dbReference>
<evidence type="ECO:0000313" key="8">
    <source>
        <dbReference type="Proteomes" id="UP000293952"/>
    </source>
</evidence>
<feature type="modified residue" description="N6-(pyridoxal phosphate)lysine" evidence="5">
    <location>
        <position position="40"/>
    </location>
</feature>
<organism evidence="7 8">
    <name type="scientific">Brumimicrobium glaciale</name>
    <dbReference type="NCBI Taxonomy" id="200475"/>
    <lineage>
        <taxon>Bacteria</taxon>
        <taxon>Pseudomonadati</taxon>
        <taxon>Bacteroidota</taxon>
        <taxon>Flavobacteriia</taxon>
        <taxon>Flavobacteriales</taxon>
        <taxon>Crocinitomicaceae</taxon>
        <taxon>Brumimicrobium</taxon>
    </lineage>
</organism>
<keyword evidence="3 5" id="KW-0663">Pyridoxal phosphate</keyword>
<dbReference type="InterPro" id="IPR036052">
    <property type="entry name" value="TrpB-like_PALP_sf"/>
</dbReference>
<dbReference type="GO" id="GO:0019148">
    <property type="term" value="F:D-cysteine desulfhydrase activity"/>
    <property type="evidence" value="ECO:0007669"/>
    <property type="project" value="TreeGrafter"/>
</dbReference>
<evidence type="ECO:0000256" key="4">
    <source>
        <dbReference type="PIRSR" id="PIRSR006278-1"/>
    </source>
</evidence>
<dbReference type="EMBL" id="SETE01000006">
    <property type="protein sequence ID" value="RYM32589.1"/>
    <property type="molecule type" value="Genomic_DNA"/>
</dbReference>
<dbReference type="Proteomes" id="UP000293952">
    <property type="component" value="Unassembled WGS sequence"/>
</dbReference>
<proteinExistence type="inferred from homology"/>
<dbReference type="AlphaFoldDB" id="A0A4Q4KL84"/>
<sequence length="311" mass="34763">MINTSKSIIEKVRLPIGKGEPFSFDVKRDDLIDPVISGNKWRKLKYNLLNAADRKNEGVITFGGPFSNHLIATAKAASEANLGSIGIVRGEELNAESNETLKACHSLGMKLVFISRSSYREKEEPIFLKQLHNDFPNYFLIPEGGRNYYGVIGCQEIISETDNDYDHIYLAGGTGTTGAGLLLGASKNTRVNVVSALKGSFLEKEINQLLYLVLNDHEFVETYLDRLVVHNDSHFGGYAKVPTELLSYVNEFFKATDLKLDPIYTAKAMFQMESDYRNGVIQHKDKVLFIHTGGLQGALSWKESITYLQNL</sequence>
<evidence type="ECO:0000256" key="5">
    <source>
        <dbReference type="PIRSR" id="PIRSR006278-2"/>
    </source>
</evidence>
<comment type="cofactor">
    <cofactor evidence="1">
        <name>pyridoxal 5'-phosphate</name>
        <dbReference type="ChEBI" id="CHEBI:597326"/>
    </cofactor>
</comment>
<feature type="domain" description="Tryptophan synthase beta chain-like PALP" evidence="6">
    <location>
        <begin position="26"/>
        <end position="293"/>
    </location>
</feature>
<evidence type="ECO:0000256" key="3">
    <source>
        <dbReference type="ARBA" id="ARBA00022898"/>
    </source>
</evidence>
<accession>A0A4Q4KL84</accession>
<protein>
    <submittedName>
        <fullName evidence="7">Pyridoxal-phosphate dependent enzyme</fullName>
    </submittedName>
</protein>
<evidence type="ECO:0000256" key="1">
    <source>
        <dbReference type="ARBA" id="ARBA00001933"/>
    </source>
</evidence>
<dbReference type="PIRSF" id="PIRSF006278">
    <property type="entry name" value="ACCD_DCysDesulf"/>
    <property type="match status" value="1"/>
</dbReference>